<feature type="chain" id="PRO_5016041366" evidence="1">
    <location>
        <begin position="22"/>
        <end position="147"/>
    </location>
</feature>
<organism evidence="3 4">
    <name type="scientific">Rhodovulum sulfidophilum</name>
    <name type="common">Rhodobacter sulfidophilus</name>
    <dbReference type="NCBI Taxonomy" id="35806"/>
    <lineage>
        <taxon>Bacteria</taxon>
        <taxon>Pseudomonadati</taxon>
        <taxon>Pseudomonadota</taxon>
        <taxon>Alphaproteobacteria</taxon>
        <taxon>Rhodobacterales</taxon>
        <taxon>Paracoccaceae</taxon>
        <taxon>Rhodovulum</taxon>
    </lineage>
</organism>
<feature type="domain" description="TNase-like" evidence="2">
    <location>
        <begin position="26"/>
        <end position="117"/>
    </location>
</feature>
<gene>
    <name evidence="3" type="ORF">DI556_13260</name>
</gene>
<evidence type="ECO:0000259" key="2">
    <source>
        <dbReference type="PROSITE" id="PS50830"/>
    </source>
</evidence>
<dbReference type="SMART" id="SM00318">
    <property type="entry name" value="SNc"/>
    <property type="match status" value="1"/>
</dbReference>
<evidence type="ECO:0000313" key="4">
    <source>
        <dbReference type="Proteomes" id="UP000249185"/>
    </source>
</evidence>
<evidence type="ECO:0000313" key="3">
    <source>
        <dbReference type="EMBL" id="PZQ48778.1"/>
    </source>
</evidence>
<proteinExistence type="predicted"/>
<dbReference type="PROSITE" id="PS50830">
    <property type="entry name" value="TNASE_3"/>
    <property type="match status" value="1"/>
</dbReference>
<dbReference type="Pfam" id="PF00565">
    <property type="entry name" value="SNase"/>
    <property type="match status" value="1"/>
</dbReference>
<reference evidence="3 4" key="1">
    <citation type="submission" date="2017-08" db="EMBL/GenBank/DDBJ databases">
        <title>Infants hospitalized years apart are colonized by the same room-sourced microbial strains.</title>
        <authorList>
            <person name="Brooks B."/>
            <person name="Olm M.R."/>
            <person name="Firek B.A."/>
            <person name="Baker R."/>
            <person name="Thomas B.C."/>
            <person name="Morowitz M.J."/>
            <person name="Banfield J.F."/>
        </authorList>
    </citation>
    <scope>NUCLEOTIDE SEQUENCE [LARGE SCALE GENOMIC DNA]</scope>
    <source>
        <strain evidence="3">S2_005_002_R2_34</strain>
    </source>
</reference>
<dbReference type="SUPFAM" id="SSF50199">
    <property type="entry name" value="Staphylococcal nuclease"/>
    <property type="match status" value="1"/>
</dbReference>
<name>A0A2W5N8C2_RHOSU</name>
<comment type="caution">
    <text evidence="3">The sequence shown here is derived from an EMBL/GenBank/DDBJ whole genome shotgun (WGS) entry which is preliminary data.</text>
</comment>
<protein>
    <submittedName>
        <fullName evidence="3">Nuclease</fullName>
    </submittedName>
</protein>
<dbReference type="EMBL" id="QFPW01000010">
    <property type="protein sequence ID" value="PZQ48778.1"/>
    <property type="molecule type" value="Genomic_DNA"/>
</dbReference>
<dbReference type="AlphaFoldDB" id="A0A2W5N8C2"/>
<evidence type="ECO:0000256" key="1">
    <source>
        <dbReference type="SAM" id="SignalP"/>
    </source>
</evidence>
<keyword evidence="1" id="KW-0732">Signal</keyword>
<dbReference type="Gene3D" id="2.40.50.90">
    <property type="match status" value="1"/>
</dbReference>
<accession>A0A2W5N8C2</accession>
<feature type="signal peptide" evidence="1">
    <location>
        <begin position="1"/>
        <end position="21"/>
    </location>
</feature>
<dbReference type="InterPro" id="IPR016071">
    <property type="entry name" value="Staphylococal_nuclease_OB-fold"/>
</dbReference>
<dbReference type="Proteomes" id="UP000249185">
    <property type="component" value="Unassembled WGS sequence"/>
</dbReference>
<dbReference type="InterPro" id="IPR035437">
    <property type="entry name" value="SNase_OB-fold_sf"/>
</dbReference>
<sequence length="147" mass="15782">MGTLYSALATLFVLAASQALAQEGPEVLAGHINRVRDGDTLIVSGLPVRLEGVDAPERDTAAGKEASLWMRRATHGKEATCLLTGERTYDRVVGVCYVELDGLEQDIGAAIIAAGHALDCRRHSGGRYRDLEPTNARYRIKPAPHCG</sequence>